<evidence type="ECO:0000313" key="3">
    <source>
        <dbReference type="Proteomes" id="UP000682733"/>
    </source>
</evidence>
<comment type="caution">
    <text evidence="2">The sequence shown here is derived from an EMBL/GenBank/DDBJ whole genome shotgun (WGS) entry which is preliminary data.</text>
</comment>
<proteinExistence type="predicted"/>
<dbReference type="AlphaFoldDB" id="A0A8S2GXC3"/>
<reference evidence="2" key="1">
    <citation type="submission" date="2021-02" db="EMBL/GenBank/DDBJ databases">
        <authorList>
            <person name="Nowell W R."/>
        </authorList>
    </citation>
    <scope>NUCLEOTIDE SEQUENCE</scope>
</reference>
<evidence type="ECO:0000313" key="2">
    <source>
        <dbReference type="EMBL" id="CAF3573468.1"/>
    </source>
</evidence>
<dbReference type="Proteomes" id="UP000677228">
    <property type="component" value="Unassembled WGS sequence"/>
</dbReference>
<name>A0A8S2GXC3_9BILA</name>
<dbReference type="EMBL" id="CAJNOK010001059">
    <property type="protein sequence ID" value="CAF0790897.1"/>
    <property type="molecule type" value="Genomic_DNA"/>
</dbReference>
<dbReference type="EMBL" id="CAJOBA010001059">
    <property type="protein sequence ID" value="CAF3573468.1"/>
    <property type="molecule type" value="Genomic_DNA"/>
</dbReference>
<accession>A0A8S2GXC3</accession>
<protein>
    <submittedName>
        <fullName evidence="2">Uncharacterized protein</fullName>
    </submittedName>
</protein>
<organism evidence="2 3">
    <name type="scientific">Didymodactylos carnosus</name>
    <dbReference type="NCBI Taxonomy" id="1234261"/>
    <lineage>
        <taxon>Eukaryota</taxon>
        <taxon>Metazoa</taxon>
        <taxon>Spiralia</taxon>
        <taxon>Gnathifera</taxon>
        <taxon>Rotifera</taxon>
        <taxon>Eurotatoria</taxon>
        <taxon>Bdelloidea</taxon>
        <taxon>Philodinida</taxon>
        <taxon>Philodinidae</taxon>
        <taxon>Didymodactylos</taxon>
    </lineage>
</organism>
<feature type="non-terminal residue" evidence="2">
    <location>
        <position position="1"/>
    </location>
</feature>
<dbReference type="Proteomes" id="UP000682733">
    <property type="component" value="Unassembled WGS sequence"/>
</dbReference>
<gene>
    <name evidence="1" type="ORF">OVA965_LOCUS4126</name>
    <name evidence="2" type="ORF">TMI583_LOCUS4124</name>
</gene>
<evidence type="ECO:0000313" key="1">
    <source>
        <dbReference type="EMBL" id="CAF0790897.1"/>
    </source>
</evidence>
<sequence>MISEERSLPLKIKEKNILTPVNNIARRVVNRSKDSLTVKSKSLLVPTRLALKRNHGDFKIPPLSCIPVIFEGLQMELGNSNRDNGLSATEYQHEENQSLKYQQIMSKTETSNYESDIHEHSNSNYNALVDIQHNKSLVTPCLRQTQVVSLLFREKPEFSHPVSEGGSRTCWDKEWFCHSNPFTRKVDFGREIVWPTPSHYYVGSTITSHQPVKISFPSWSFGQKLSSTDENIETKLYGYMPGPDTYDVLSAFKNISKSNNYATLKFRQNGTQLSNQTK</sequence>